<keyword evidence="3" id="KW-1185">Reference proteome</keyword>
<dbReference type="EMBL" id="CAMAPE010000009">
    <property type="protein sequence ID" value="CAH9074082.1"/>
    <property type="molecule type" value="Genomic_DNA"/>
</dbReference>
<reference evidence="2" key="1">
    <citation type="submission" date="2022-07" db="EMBL/GenBank/DDBJ databases">
        <authorList>
            <person name="Macas J."/>
            <person name="Novak P."/>
            <person name="Neumann P."/>
        </authorList>
    </citation>
    <scope>NUCLEOTIDE SEQUENCE</scope>
</reference>
<dbReference type="AlphaFoldDB" id="A0A9P0YSZ5"/>
<feature type="compositionally biased region" description="Polar residues" evidence="1">
    <location>
        <begin position="68"/>
        <end position="78"/>
    </location>
</feature>
<comment type="caution">
    <text evidence="2">The sequence shown here is derived from an EMBL/GenBank/DDBJ whole genome shotgun (WGS) entry which is preliminary data.</text>
</comment>
<proteinExistence type="predicted"/>
<gene>
    <name evidence="2" type="ORF">CEURO_LOCUS5007</name>
</gene>
<evidence type="ECO:0000256" key="1">
    <source>
        <dbReference type="SAM" id="MobiDB-lite"/>
    </source>
</evidence>
<feature type="compositionally biased region" description="Polar residues" evidence="1">
    <location>
        <begin position="20"/>
        <end position="29"/>
    </location>
</feature>
<evidence type="ECO:0000313" key="2">
    <source>
        <dbReference type="EMBL" id="CAH9074082.1"/>
    </source>
</evidence>
<feature type="region of interest" description="Disordered" evidence="1">
    <location>
        <begin position="1"/>
        <end position="33"/>
    </location>
</feature>
<name>A0A9P0YSZ5_CUSEU</name>
<accession>A0A9P0YSZ5</accession>
<dbReference type="Proteomes" id="UP001152484">
    <property type="component" value="Unassembled WGS sequence"/>
</dbReference>
<sequence length="181" mass="20379">MVRITSHHTGETSGRCGESRTPQGQSSRGSYPHFDGDFFIPEALRRNPHAMRDLAKVMQHLADEQDGGRSSYTGETRYTTPSTTQSFDDDTTDAEIPRHQIIHEPIGESAKGLMRPGEGITLLVTTPRPGPGLEEIHWLVAISIRENVTIRDSDRDVRIREQPHQKEIGSLLTWELQHHLP</sequence>
<evidence type="ECO:0000313" key="3">
    <source>
        <dbReference type="Proteomes" id="UP001152484"/>
    </source>
</evidence>
<feature type="region of interest" description="Disordered" evidence="1">
    <location>
        <begin position="62"/>
        <end position="92"/>
    </location>
</feature>
<organism evidence="2 3">
    <name type="scientific">Cuscuta europaea</name>
    <name type="common">European dodder</name>
    <dbReference type="NCBI Taxonomy" id="41803"/>
    <lineage>
        <taxon>Eukaryota</taxon>
        <taxon>Viridiplantae</taxon>
        <taxon>Streptophyta</taxon>
        <taxon>Embryophyta</taxon>
        <taxon>Tracheophyta</taxon>
        <taxon>Spermatophyta</taxon>
        <taxon>Magnoliopsida</taxon>
        <taxon>eudicotyledons</taxon>
        <taxon>Gunneridae</taxon>
        <taxon>Pentapetalae</taxon>
        <taxon>asterids</taxon>
        <taxon>lamiids</taxon>
        <taxon>Solanales</taxon>
        <taxon>Convolvulaceae</taxon>
        <taxon>Cuscuteae</taxon>
        <taxon>Cuscuta</taxon>
        <taxon>Cuscuta subgen. Cuscuta</taxon>
    </lineage>
</organism>
<protein>
    <submittedName>
        <fullName evidence="2">Uncharacterized protein</fullName>
    </submittedName>
</protein>